<dbReference type="NCBIfam" id="TIGR01549">
    <property type="entry name" value="HAD-SF-IA-v1"/>
    <property type="match status" value="1"/>
</dbReference>
<dbReference type="GO" id="GO:0016787">
    <property type="term" value="F:hydrolase activity"/>
    <property type="evidence" value="ECO:0007669"/>
    <property type="project" value="UniProtKB-KW"/>
</dbReference>
<dbReference type="NCBIfam" id="TIGR01509">
    <property type="entry name" value="HAD-SF-IA-v3"/>
    <property type="match status" value="1"/>
</dbReference>
<proteinExistence type="predicted"/>
<dbReference type="PANTHER" id="PTHR18901">
    <property type="entry name" value="2-DEOXYGLUCOSE-6-PHOSPHATE PHOSPHATASE 2"/>
    <property type="match status" value="1"/>
</dbReference>
<dbReference type="InterPro" id="IPR023198">
    <property type="entry name" value="PGP-like_dom2"/>
</dbReference>
<accession>A0A3P3W241</accession>
<evidence type="ECO:0000313" key="2">
    <source>
        <dbReference type="Proteomes" id="UP000271937"/>
    </source>
</evidence>
<keyword evidence="1" id="KW-0378">Hydrolase</keyword>
<dbReference type="SFLD" id="SFLDG01135">
    <property type="entry name" value="C1.5.6:_HAD__Beta-PGM__Phospha"/>
    <property type="match status" value="1"/>
</dbReference>
<protein>
    <submittedName>
        <fullName evidence="1">HAD family hydrolase</fullName>
    </submittedName>
</protein>
<dbReference type="InterPro" id="IPR006439">
    <property type="entry name" value="HAD-SF_hydro_IA"/>
</dbReference>
<dbReference type="InterPro" id="IPR023214">
    <property type="entry name" value="HAD_sf"/>
</dbReference>
<dbReference type="SUPFAM" id="SSF56784">
    <property type="entry name" value="HAD-like"/>
    <property type="match status" value="1"/>
</dbReference>
<dbReference type="EMBL" id="RQVR01000019">
    <property type="protein sequence ID" value="RRJ89141.1"/>
    <property type="molecule type" value="Genomic_DNA"/>
</dbReference>
<dbReference type="Gene3D" id="1.10.150.240">
    <property type="entry name" value="Putative phosphatase, domain 2"/>
    <property type="match status" value="1"/>
</dbReference>
<keyword evidence="2" id="KW-1185">Reference proteome</keyword>
<dbReference type="InterPro" id="IPR041492">
    <property type="entry name" value="HAD_2"/>
</dbReference>
<dbReference type="Proteomes" id="UP000271937">
    <property type="component" value="Unassembled WGS sequence"/>
</dbReference>
<evidence type="ECO:0000313" key="1">
    <source>
        <dbReference type="EMBL" id="RRJ89141.1"/>
    </source>
</evidence>
<dbReference type="Gene3D" id="3.40.50.1000">
    <property type="entry name" value="HAD superfamily/HAD-like"/>
    <property type="match status" value="1"/>
</dbReference>
<dbReference type="AlphaFoldDB" id="A0A3P3W241"/>
<reference evidence="1 2" key="1">
    <citation type="submission" date="2018-11" db="EMBL/GenBank/DDBJ databases">
        <title>Flavobacterium sp. nov., YIM 102600 draft genome.</title>
        <authorList>
            <person name="Li G."/>
            <person name="Jiang Y."/>
        </authorList>
    </citation>
    <scope>NUCLEOTIDE SEQUENCE [LARGE SCALE GENOMIC DNA]</scope>
    <source>
        <strain evidence="1 2">YIM 102600</strain>
    </source>
</reference>
<sequence>MVKTVIFDMDGVLVNSEPLHHEVSLVQFKNLDIEVTDDVFATFTGNSNKMIYQKLKDRFALQQEIGDLIATKNKLFIEAFDKKENLNLIPGVKELIVDLYKNGVQLIVASSSEMEIINKVFERFDLDPYFTHKVSGNDFPESKPNPAIFVKAASYSKAPIDECVIIEDSTNGIKAAKAAGIFCIAYKSEEVDNQDQSLADIIIYDYKDLDFERIKNINS</sequence>
<dbReference type="SFLD" id="SFLDS00003">
    <property type="entry name" value="Haloacid_Dehalogenase"/>
    <property type="match status" value="1"/>
</dbReference>
<dbReference type="SFLD" id="SFLDG01129">
    <property type="entry name" value="C1.5:_HAD__Beta-PGM__Phosphata"/>
    <property type="match status" value="1"/>
</dbReference>
<comment type="caution">
    <text evidence="1">The sequence shown here is derived from an EMBL/GenBank/DDBJ whole genome shotgun (WGS) entry which is preliminary data.</text>
</comment>
<dbReference type="OrthoDB" id="9797743at2"/>
<organism evidence="1 2">
    <name type="scientific">Flavobacterium macacae</name>
    <dbReference type="NCBI Taxonomy" id="2488993"/>
    <lineage>
        <taxon>Bacteria</taxon>
        <taxon>Pseudomonadati</taxon>
        <taxon>Bacteroidota</taxon>
        <taxon>Flavobacteriia</taxon>
        <taxon>Flavobacteriales</taxon>
        <taxon>Flavobacteriaceae</taxon>
        <taxon>Flavobacterium</taxon>
    </lineage>
</organism>
<dbReference type="InterPro" id="IPR036412">
    <property type="entry name" value="HAD-like_sf"/>
</dbReference>
<gene>
    <name evidence="1" type="ORF">EG849_13625</name>
</gene>
<dbReference type="RefSeq" id="WP_125013681.1">
    <property type="nucleotide sequence ID" value="NZ_RQVR01000019.1"/>
</dbReference>
<dbReference type="PANTHER" id="PTHR18901:SF38">
    <property type="entry name" value="PSEUDOURIDINE-5'-PHOSPHATASE"/>
    <property type="match status" value="1"/>
</dbReference>
<name>A0A3P3W241_9FLAO</name>
<dbReference type="Pfam" id="PF13419">
    <property type="entry name" value="HAD_2"/>
    <property type="match status" value="1"/>
</dbReference>